<reference evidence="2" key="3">
    <citation type="submission" date="2015-06" db="UniProtKB">
        <authorList>
            <consortium name="EnsemblPlants"/>
        </authorList>
    </citation>
    <scope>IDENTIFICATION</scope>
    <source>
        <strain evidence="2">cv. Jemalong A17</strain>
    </source>
</reference>
<keyword evidence="3" id="KW-1185">Reference proteome</keyword>
<dbReference type="Proteomes" id="UP000002051">
    <property type="component" value="Unassembled WGS sequence"/>
</dbReference>
<evidence type="ECO:0000313" key="3">
    <source>
        <dbReference type="Proteomes" id="UP000002051"/>
    </source>
</evidence>
<dbReference type="AlphaFoldDB" id="A0A072TDL8"/>
<evidence type="ECO:0000313" key="2">
    <source>
        <dbReference type="EnsemblPlants" id="KEH15138"/>
    </source>
</evidence>
<reference evidence="1 3" key="2">
    <citation type="journal article" date="2014" name="BMC Genomics">
        <title>An improved genome release (version Mt4.0) for the model legume Medicago truncatula.</title>
        <authorList>
            <person name="Tang H."/>
            <person name="Krishnakumar V."/>
            <person name="Bidwell S."/>
            <person name="Rosen B."/>
            <person name="Chan A."/>
            <person name="Zhou S."/>
            <person name="Gentzbittel L."/>
            <person name="Childs K.L."/>
            <person name="Yandell M."/>
            <person name="Gundlach H."/>
            <person name="Mayer K.F."/>
            <person name="Schwartz D.C."/>
            <person name="Town C.D."/>
        </authorList>
    </citation>
    <scope>GENOME REANNOTATION</scope>
    <source>
        <strain evidence="1">A17</strain>
        <strain evidence="2 3">cv. Jemalong A17</strain>
    </source>
</reference>
<sequence length="70" mass="7774">MIRQVLRLKLIMGKLKMRFLGEKCQVPESTQFQFAKASSLLAKASSLFPELAIASRVARLTSCTESDSLV</sequence>
<name>A0A072TDL8_MEDTR</name>
<accession>A0A072TDL8</accession>
<reference evidence="1 3" key="1">
    <citation type="journal article" date="2011" name="Nature">
        <title>The Medicago genome provides insight into the evolution of rhizobial symbioses.</title>
        <authorList>
            <person name="Young N.D."/>
            <person name="Debelle F."/>
            <person name="Oldroyd G.E."/>
            <person name="Geurts R."/>
            <person name="Cannon S.B."/>
            <person name="Udvardi M.K."/>
            <person name="Benedito V.A."/>
            <person name="Mayer K.F."/>
            <person name="Gouzy J."/>
            <person name="Schoof H."/>
            <person name="Van de Peer Y."/>
            <person name="Proost S."/>
            <person name="Cook D.R."/>
            <person name="Meyers B.C."/>
            <person name="Spannagl M."/>
            <person name="Cheung F."/>
            <person name="De Mita S."/>
            <person name="Krishnakumar V."/>
            <person name="Gundlach H."/>
            <person name="Zhou S."/>
            <person name="Mudge J."/>
            <person name="Bharti A.K."/>
            <person name="Murray J.D."/>
            <person name="Naoumkina M.A."/>
            <person name="Rosen B."/>
            <person name="Silverstein K.A."/>
            <person name="Tang H."/>
            <person name="Rombauts S."/>
            <person name="Zhao P.X."/>
            <person name="Zhou P."/>
            <person name="Barbe V."/>
            <person name="Bardou P."/>
            <person name="Bechner M."/>
            <person name="Bellec A."/>
            <person name="Berger A."/>
            <person name="Berges H."/>
            <person name="Bidwell S."/>
            <person name="Bisseling T."/>
            <person name="Choisne N."/>
            <person name="Couloux A."/>
            <person name="Denny R."/>
            <person name="Deshpande S."/>
            <person name="Dai X."/>
            <person name="Doyle J.J."/>
            <person name="Dudez A.M."/>
            <person name="Farmer A.D."/>
            <person name="Fouteau S."/>
            <person name="Franken C."/>
            <person name="Gibelin C."/>
            <person name="Gish J."/>
            <person name="Goldstein S."/>
            <person name="Gonzalez A.J."/>
            <person name="Green P.J."/>
            <person name="Hallab A."/>
            <person name="Hartog M."/>
            <person name="Hua A."/>
            <person name="Humphray S.J."/>
            <person name="Jeong D.H."/>
            <person name="Jing Y."/>
            <person name="Jocker A."/>
            <person name="Kenton S.M."/>
            <person name="Kim D.J."/>
            <person name="Klee K."/>
            <person name="Lai H."/>
            <person name="Lang C."/>
            <person name="Lin S."/>
            <person name="Macmil S.L."/>
            <person name="Magdelenat G."/>
            <person name="Matthews L."/>
            <person name="McCorrison J."/>
            <person name="Monaghan E.L."/>
            <person name="Mun J.H."/>
            <person name="Najar F.Z."/>
            <person name="Nicholson C."/>
            <person name="Noirot C."/>
            <person name="O'Bleness M."/>
            <person name="Paule C.R."/>
            <person name="Poulain J."/>
            <person name="Prion F."/>
            <person name="Qin B."/>
            <person name="Qu C."/>
            <person name="Retzel E.F."/>
            <person name="Riddle C."/>
            <person name="Sallet E."/>
            <person name="Samain S."/>
            <person name="Samson N."/>
            <person name="Sanders I."/>
            <person name="Saurat O."/>
            <person name="Scarpelli C."/>
            <person name="Schiex T."/>
            <person name="Segurens B."/>
            <person name="Severin A.J."/>
            <person name="Sherrier D.J."/>
            <person name="Shi R."/>
            <person name="Sims S."/>
            <person name="Singer S.R."/>
            <person name="Sinharoy S."/>
            <person name="Sterck L."/>
            <person name="Viollet A."/>
            <person name="Wang B.B."/>
            <person name="Wang K."/>
            <person name="Wang M."/>
            <person name="Wang X."/>
            <person name="Warfsmann J."/>
            <person name="Weissenbach J."/>
            <person name="White D.D."/>
            <person name="White J.D."/>
            <person name="Wiley G.B."/>
            <person name="Wincker P."/>
            <person name="Xing Y."/>
            <person name="Yang L."/>
            <person name="Yao Z."/>
            <person name="Ying F."/>
            <person name="Zhai J."/>
            <person name="Zhou L."/>
            <person name="Zuber A."/>
            <person name="Denarie J."/>
            <person name="Dixon R.A."/>
            <person name="May G.D."/>
            <person name="Schwartz D.C."/>
            <person name="Rogers J."/>
            <person name="Quetier F."/>
            <person name="Town C.D."/>
            <person name="Roe B.A."/>
        </authorList>
    </citation>
    <scope>NUCLEOTIDE SEQUENCE [LARGE SCALE GENOMIC DNA]</scope>
    <source>
        <strain evidence="1">A17</strain>
        <strain evidence="2 3">cv. Jemalong A17</strain>
    </source>
</reference>
<dbReference type="EnsemblPlants" id="KEH15138">
    <property type="protein sequence ID" value="KEH15138"/>
    <property type="gene ID" value="MTR_2080s0010"/>
</dbReference>
<dbReference type="EMBL" id="KL404804">
    <property type="protein sequence ID" value="KEH15138.1"/>
    <property type="molecule type" value="Genomic_DNA"/>
</dbReference>
<proteinExistence type="predicted"/>
<evidence type="ECO:0000313" key="1">
    <source>
        <dbReference type="EMBL" id="KEH15138.1"/>
    </source>
</evidence>
<protein>
    <submittedName>
        <fullName evidence="1 2">Uncharacterized protein</fullName>
    </submittedName>
</protein>
<organism evidence="1 3">
    <name type="scientific">Medicago truncatula</name>
    <name type="common">Barrel medic</name>
    <name type="synonym">Medicago tribuloides</name>
    <dbReference type="NCBI Taxonomy" id="3880"/>
    <lineage>
        <taxon>Eukaryota</taxon>
        <taxon>Viridiplantae</taxon>
        <taxon>Streptophyta</taxon>
        <taxon>Embryophyta</taxon>
        <taxon>Tracheophyta</taxon>
        <taxon>Spermatophyta</taxon>
        <taxon>Magnoliopsida</taxon>
        <taxon>eudicotyledons</taxon>
        <taxon>Gunneridae</taxon>
        <taxon>Pentapetalae</taxon>
        <taxon>rosids</taxon>
        <taxon>fabids</taxon>
        <taxon>Fabales</taxon>
        <taxon>Fabaceae</taxon>
        <taxon>Papilionoideae</taxon>
        <taxon>50 kb inversion clade</taxon>
        <taxon>NPAAA clade</taxon>
        <taxon>Hologalegina</taxon>
        <taxon>IRL clade</taxon>
        <taxon>Trifolieae</taxon>
        <taxon>Medicago</taxon>
    </lineage>
</organism>
<dbReference type="HOGENOM" id="CLU_177276_0_0_1"/>
<gene>
    <name evidence="1" type="ORF">MTR_2080s0010</name>
</gene>